<dbReference type="SUPFAM" id="SSF50729">
    <property type="entry name" value="PH domain-like"/>
    <property type="match status" value="2"/>
</dbReference>
<organism evidence="6 7">
    <name type="scientific">Corythaixoides concolor</name>
    <name type="common">Grey go-away-bird</name>
    <dbReference type="NCBI Taxonomy" id="103956"/>
    <lineage>
        <taxon>Eukaryota</taxon>
        <taxon>Metazoa</taxon>
        <taxon>Chordata</taxon>
        <taxon>Craniata</taxon>
        <taxon>Vertebrata</taxon>
        <taxon>Euteleostomi</taxon>
        <taxon>Archelosauria</taxon>
        <taxon>Archosauria</taxon>
        <taxon>Dinosauria</taxon>
        <taxon>Saurischia</taxon>
        <taxon>Theropoda</taxon>
        <taxon>Coelurosauria</taxon>
        <taxon>Aves</taxon>
        <taxon>Neognathae</taxon>
        <taxon>Neoaves</taxon>
        <taxon>Otidimorphae</taxon>
        <taxon>Musophagiformes</taxon>
        <taxon>Musophagidae</taxon>
        <taxon>Corythaixoides</taxon>
    </lineage>
</organism>
<dbReference type="InterPro" id="IPR001849">
    <property type="entry name" value="PH_domain"/>
</dbReference>
<keyword evidence="7" id="KW-1185">Reference proteome</keyword>
<feature type="region of interest" description="Disordered" evidence="3">
    <location>
        <begin position="395"/>
        <end position="475"/>
    </location>
</feature>
<feature type="domain" description="PH" evidence="4">
    <location>
        <begin position="5"/>
        <end position="120"/>
    </location>
</feature>
<evidence type="ECO:0000256" key="3">
    <source>
        <dbReference type="SAM" id="MobiDB-lite"/>
    </source>
</evidence>
<dbReference type="CDD" id="cd14676">
    <property type="entry name" value="PH_DOK1_2_3"/>
    <property type="match status" value="1"/>
</dbReference>
<feature type="domain" description="IRS-type PTB" evidence="5">
    <location>
        <begin position="160"/>
        <end position="264"/>
    </location>
</feature>
<dbReference type="PANTHER" id="PTHR21258">
    <property type="entry name" value="DOCKING PROTEIN RELATED"/>
    <property type="match status" value="1"/>
</dbReference>
<dbReference type="PROSITE" id="PS50003">
    <property type="entry name" value="PH_DOMAIN"/>
    <property type="match status" value="1"/>
</dbReference>
<dbReference type="EMBL" id="VXAM01000039">
    <property type="protein sequence ID" value="NXJ89008.1"/>
    <property type="molecule type" value="Genomic_DNA"/>
</dbReference>
<dbReference type="Pfam" id="PF02174">
    <property type="entry name" value="IRS"/>
    <property type="match status" value="1"/>
</dbReference>
<dbReference type="SMART" id="SM00310">
    <property type="entry name" value="PTBI"/>
    <property type="match status" value="1"/>
</dbReference>
<dbReference type="PROSITE" id="PS51064">
    <property type="entry name" value="IRS_PTB"/>
    <property type="match status" value="1"/>
</dbReference>
<evidence type="ECO:0000313" key="7">
    <source>
        <dbReference type="Proteomes" id="UP000526942"/>
    </source>
</evidence>
<comment type="similarity">
    <text evidence="1">Belongs to the DOK family. Type A subfamily.</text>
</comment>
<dbReference type="GO" id="GO:0007169">
    <property type="term" value="P:cell surface receptor protein tyrosine kinase signaling pathway"/>
    <property type="evidence" value="ECO:0007669"/>
    <property type="project" value="TreeGrafter"/>
</dbReference>
<proteinExistence type="inferred from homology"/>
<evidence type="ECO:0000256" key="2">
    <source>
        <dbReference type="ARBA" id="ARBA00022553"/>
    </source>
</evidence>
<dbReference type="InterPro" id="IPR002404">
    <property type="entry name" value="IRS_PTB"/>
</dbReference>
<dbReference type="OrthoDB" id="6020914at2759"/>
<dbReference type="InterPro" id="IPR011993">
    <property type="entry name" value="PH-like_dom_sf"/>
</dbReference>
<feature type="region of interest" description="Disordered" evidence="3">
    <location>
        <begin position="261"/>
        <end position="307"/>
    </location>
</feature>
<dbReference type="CDD" id="cd01203">
    <property type="entry name" value="PTB_DOK1_DOK2_DOK3"/>
    <property type="match status" value="1"/>
</dbReference>
<gene>
    <name evidence="6" type="primary">Dok2</name>
    <name evidence="6" type="ORF">CORCON_R10679</name>
</gene>
<dbReference type="GO" id="GO:0043410">
    <property type="term" value="P:positive regulation of MAPK cascade"/>
    <property type="evidence" value="ECO:0007669"/>
    <property type="project" value="TreeGrafter"/>
</dbReference>
<keyword evidence="2" id="KW-0597">Phosphoprotein</keyword>
<evidence type="ECO:0000259" key="4">
    <source>
        <dbReference type="PROSITE" id="PS50003"/>
    </source>
</evidence>
<dbReference type="GO" id="GO:0005737">
    <property type="term" value="C:cytoplasm"/>
    <property type="evidence" value="ECO:0007669"/>
    <property type="project" value="TreeGrafter"/>
</dbReference>
<accession>A0A7L0F1I6</accession>
<dbReference type="Gene3D" id="2.30.29.30">
    <property type="entry name" value="Pleckstrin-homology domain (PH domain)/Phosphotyrosine-binding domain (PTB)"/>
    <property type="match status" value="2"/>
</dbReference>
<dbReference type="AlphaFoldDB" id="A0A7L0F1I6"/>
<reference evidence="6 7" key="1">
    <citation type="submission" date="2019-09" db="EMBL/GenBank/DDBJ databases">
        <title>Bird 10,000 Genomes (B10K) Project - Family phase.</title>
        <authorList>
            <person name="Zhang G."/>
        </authorList>
    </citation>
    <scope>NUCLEOTIDE SEQUENCE [LARGE SCALE GENOMIC DNA]</scope>
    <source>
        <strain evidence="6">B10K-DU-011-20</strain>
        <tissue evidence="6">Muscle</tissue>
    </source>
</reference>
<dbReference type="InterPro" id="IPR037751">
    <property type="entry name" value="Dok1/2/3_PTB"/>
</dbReference>
<feature type="non-terminal residue" evidence="6">
    <location>
        <position position="1"/>
    </location>
</feature>
<dbReference type="InterPro" id="IPR050996">
    <property type="entry name" value="Docking_Protein_DOK"/>
</dbReference>
<evidence type="ECO:0000313" key="6">
    <source>
        <dbReference type="EMBL" id="NXJ89008.1"/>
    </source>
</evidence>
<evidence type="ECO:0000256" key="1">
    <source>
        <dbReference type="ARBA" id="ARBA00010955"/>
    </source>
</evidence>
<sequence>RMEEAVVKQGVLYLQLQQTFGKKWRKFWGILYRESSCSTARLELFEGSAPPTSEKLRKGEGSKRLVKLSDCVHVAEASGEAGCPKETVPFLLETTDKRYLLAADGSEVASWIQKLCELAFPRSREEQAAGKDGQQSSLGTDGEFSMEENSLYSSRGKAGLEQAFKVTVRATESSERCRLWGRCILRAGEEALELLDFQTLEILYTWPYHFLRRFGRDKVTFSFEAGRRCASGEGNFEFETRQGNEIFQAIESAINVHRGRGAEELRQGGSGDDASRPLGHTRMPSWAQGHEEPGGTKCPSLDPTWEGKVPKAKLAMPPSSCPGAGEPSGTFLPSRGADCPYSQPCKSLHWGNPPVPVPGKGRRQDAAVESEYAIPFDTIAKTFVAHKFSSLAHRPKEVPDPFYDSIGEARGQAGKQPPPRPTAAKPDHIYDEPEGLSPHTVYDEPEEVKGEAWRLQAAPEEPAGHEYPYNPQRDDYAVPKRAVPLRQPFLLQGKEWLGDTEYDNVALKFAKK</sequence>
<dbReference type="Proteomes" id="UP000526942">
    <property type="component" value="Unassembled WGS sequence"/>
</dbReference>
<protein>
    <submittedName>
        <fullName evidence="6">DOK2 protein</fullName>
    </submittedName>
</protein>
<feature type="non-terminal residue" evidence="6">
    <location>
        <position position="512"/>
    </location>
</feature>
<comment type="caution">
    <text evidence="6">The sequence shown here is derived from an EMBL/GenBank/DDBJ whole genome shotgun (WGS) entry which is preliminary data.</text>
</comment>
<evidence type="ECO:0000259" key="5">
    <source>
        <dbReference type="PROSITE" id="PS51064"/>
    </source>
</evidence>
<dbReference type="SMART" id="SM00233">
    <property type="entry name" value="PH"/>
    <property type="match status" value="1"/>
</dbReference>
<dbReference type="GO" id="GO:0007265">
    <property type="term" value="P:Ras protein signal transduction"/>
    <property type="evidence" value="ECO:0007669"/>
    <property type="project" value="TreeGrafter"/>
</dbReference>
<dbReference type="SMART" id="SM01244">
    <property type="entry name" value="IRS"/>
    <property type="match status" value="1"/>
</dbReference>
<name>A0A7L0F1I6_CORCN</name>
<dbReference type="PANTHER" id="PTHR21258:SF14">
    <property type="entry name" value="DOCKING PROTEIN 2"/>
    <property type="match status" value="1"/>
</dbReference>